<keyword evidence="3" id="KW-0449">Lipoprotein</keyword>
<evidence type="ECO:0000256" key="1">
    <source>
        <dbReference type="ARBA" id="ARBA00022729"/>
    </source>
</evidence>
<dbReference type="AlphaFoldDB" id="A0A4P6HP17"/>
<dbReference type="Proteomes" id="UP000293296">
    <property type="component" value="Chromosome"/>
</dbReference>
<dbReference type="InterPro" id="IPR029046">
    <property type="entry name" value="LolA/LolB/LppX"/>
</dbReference>
<gene>
    <name evidence="3" type="ORF">C3Y92_11545</name>
</gene>
<dbReference type="RefSeq" id="WP_129352752.1">
    <property type="nucleotide sequence ID" value="NZ_CP026538.1"/>
</dbReference>
<dbReference type="OrthoDB" id="9785727at2"/>
<dbReference type="InterPro" id="IPR004564">
    <property type="entry name" value="OM_lipoprot_carrier_LolA-like"/>
</dbReference>
<dbReference type="PANTHER" id="PTHR35869">
    <property type="entry name" value="OUTER-MEMBRANE LIPOPROTEIN CARRIER PROTEIN"/>
    <property type="match status" value="1"/>
</dbReference>
<feature type="signal peptide" evidence="2">
    <location>
        <begin position="1"/>
        <end position="20"/>
    </location>
</feature>
<reference evidence="3 4" key="1">
    <citation type="submission" date="2018-02" db="EMBL/GenBank/DDBJ databases">
        <title>Genome sequence of Desulfovibrio carbinolicus DSM 3852.</title>
        <authorList>
            <person name="Wilbanks E."/>
            <person name="Skennerton C.T."/>
            <person name="Orphan V.J."/>
        </authorList>
    </citation>
    <scope>NUCLEOTIDE SEQUENCE [LARGE SCALE GENOMIC DNA]</scope>
    <source>
        <strain evidence="3 4">DSM 3852</strain>
    </source>
</reference>
<keyword evidence="1 2" id="KW-0732">Signal</keyword>
<dbReference type="SUPFAM" id="SSF89392">
    <property type="entry name" value="Prokaryotic lipoproteins and lipoprotein localization factors"/>
    <property type="match status" value="1"/>
</dbReference>
<dbReference type="Gene3D" id="2.50.20.10">
    <property type="entry name" value="Lipoprotein localisation LolA/LolB/LppX"/>
    <property type="match status" value="1"/>
</dbReference>
<evidence type="ECO:0000313" key="4">
    <source>
        <dbReference type="Proteomes" id="UP000293296"/>
    </source>
</evidence>
<dbReference type="Pfam" id="PF03548">
    <property type="entry name" value="LolA"/>
    <property type="match status" value="1"/>
</dbReference>
<name>A0A4P6HP17_9BACT</name>
<dbReference type="CDD" id="cd16325">
    <property type="entry name" value="LolA"/>
    <property type="match status" value="1"/>
</dbReference>
<accession>A0A4P6HP17</accession>
<evidence type="ECO:0000256" key="2">
    <source>
        <dbReference type="SAM" id="SignalP"/>
    </source>
</evidence>
<keyword evidence="4" id="KW-1185">Reference proteome</keyword>
<dbReference type="EMBL" id="CP026538">
    <property type="protein sequence ID" value="QAZ67820.1"/>
    <property type="molecule type" value="Genomic_DNA"/>
</dbReference>
<sequence>MRHILLILTLILGLAQTAQAAQTADPAQLAGRIQKKYAALTAFSAEFSQAIRNAASGETEQRSGSFVFKKPTLVRWETVKPEKELLIVGKDAVWDYFEEDKEAYRYAVEEIINSKTMLRFLTGKANLTEDFVVSAAKDEAGPNEAALLLVPREPEPGLVMAKVWVDTTTDMIVRIYIQDFYANTNDLKLDRIVADPKLSDSLFAFTPPKDAKVHDNAPLKGRELKP</sequence>
<organism evidence="3 4">
    <name type="scientific">Solidesulfovibrio carbinolicus</name>
    <dbReference type="NCBI Taxonomy" id="296842"/>
    <lineage>
        <taxon>Bacteria</taxon>
        <taxon>Pseudomonadati</taxon>
        <taxon>Thermodesulfobacteriota</taxon>
        <taxon>Desulfovibrionia</taxon>
        <taxon>Desulfovibrionales</taxon>
        <taxon>Desulfovibrionaceae</taxon>
        <taxon>Solidesulfovibrio</taxon>
    </lineage>
</organism>
<protein>
    <submittedName>
        <fullName evidence="3">Outer membrane lipoprotein carrier protein LolA</fullName>
    </submittedName>
</protein>
<evidence type="ECO:0000313" key="3">
    <source>
        <dbReference type="EMBL" id="QAZ67820.1"/>
    </source>
</evidence>
<dbReference type="KEGG" id="dcb:C3Y92_11545"/>
<dbReference type="PANTHER" id="PTHR35869:SF1">
    <property type="entry name" value="OUTER-MEMBRANE LIPOPROTEIN CARRIER PROTEIN"/>
    <property type="match status" value="1"/>
</dbReference>
<feature type="chain" id="PRO_5020205301" evidence="2">
    <location>
        <begin position="21"/>
        <end position="226"/>
    </location>
</feature>
<proteinExistence type="predicted"/>